<reference evidence="3" key="1">
    <citation type="submission" date="2016-10" db="EMBL/GenBank/DDBJ databases">
        <authorList>
            <person name="Varghese N."/>
            <person name="Submissions S."/>
        </authorList>
    </citation>
    <scope>NUCLEOTIDE SEQUENCE [LARGE SCALE GENOMIC DNA]</scope>
    <source>
        <strain evidence="3">SUR2</strain>
    </source>
</reference>
<gene>
    <name evidence="2" type="ORF">SAMN05216324_11329</name>
</gene>
<dbReference type="InterPro" id="IPR047794">
    <property type="entry name" value="C45_proenzyme-like"/>
</dbReference>
<accession>A0A1K2IUF9</accession>
<keyword evidence="2" id="KW-0808">Transferase</keyword>
<sequence length="587" mass="68015">MKNNIQSVILNGATRNEESKIVKRDSSFRQNDKYRKIKTLFYLFLIINLTSCGVRKSIKHVPDVKQYSLEIPKVDKINDSTFSFNQNYLTKNKQQLWELYIKGNPLQLGYNNGALTQNLMQKQEEIFFSKVEGFVPSKFKQKILRGFLKWYNRKMYLNVREDYQAELFGLSQYASDKYNFIAPKYLRSLYLHGAHDIGHAMQDLMVVGCTSLAVWNENTEDGDLLIGRNFDFYVGDDFAKNKLIEFVEPEQGIPYMSVSWPGMIGVVSGMNKEGITVTINAGKSKIPLTAKTPISLVTREILQYAKNIDEAIAIAKKRKVFVSESILVGSANDKNAVIIEVSPDNFGVYKVENTSRIFCTNHFQSEAYKNDKRNQKHILESHSEYRYEKLQELLEENKQLNPEKMAAILRDKSGLKGEKIGYGNEKAINQLLAHHAVIFSPQKKLVWVSANPYQLGEFVCYDLNEIFSEKRLKNGEFAKSDLNIAKDTFIDSQEYKNYEEYKKLSSQIEDAIDDKQQTLSDEFINNYQSLNPDFWFLYYQAGKYYFNKKDYSKGKIQFEKALTKEITTVPDKENVEEYLKKTLKKLK</sequence>
<dbReference type="Gene3D" id="3.60.60.10">
    <property type="entry name" value="Penicillin V Acylase, Chain A"/>
    <property type="match status" value="1"/>
</dbReference>
<evidence type="ECO:0000313" key="2">
    <source>
        <dbReference type="EMBL" id="SFZ95824.1"/>
    </source>
</evidence>
<dbReference type="InterPro" id="IPR047803">
    <property type="entry name" value="DCD1A/B-like"/>
</dbReference>
<protein>
    <submittedName>
        <fullName evidence="2">Acyl-coenzyme A:6-aminopenicillanic acid acyl-transferase</fullName>
    </submittedName>
</protein>
<dbReference type="Proteomes" id="UP000182034">
    <property type="component" value="Unassembled WGS sequence"/>
</dbReference>
<organism evidence="2 3">
    <name type="scientific">Chryseobacterium limigenitum</name>
    <dbReference type="NCBI Taxonomy" id="1612149"/>
    <lineage>
        <taxon>Bacteria</taxon>
        <taxon>Pseudomonadati</taxon>
        <taxon>Bacteroidota</taxon>
        <taxon>Flavobacteriia</taxon>
        <taxon>Flavobacteriales</taxon>
        <taxon>Weeksellaceae</taxon>
        <taxon>Chryseobacterium group</taxon>
        <taxon>Chryseobacterium</taxon>
    </lineage>
</organism>
<dbReference type="PANTHER" id="PTHR35190:SF2">
    <property type="entry name" value="PROTEIN DCD1B"/>
    <property type="match status" value="1"/>
</dbReference>
<dbReference type="EMBL" id="FPKW01000013">
    <property type="protein sequence ID" value="SFZ95824.1"/>
    <property type="molecule type" value="Genomic_DNA"/>
</dbReference>
<proteinExistence type="predicted"/>
<dbReference type="STRING" id="1612149.SAMN05216324_11329"/>
<dbReference type="Pfam" id="PF03417">
    <property type="entry name" value="AAT"/>
    <property type="match status" value="1"/>
</dbReference>
<evidence type="ECO:0000259" key="1">
    <source>
        <dbReference type="Pfam" id="PF03417"/>
    </source>
</evidence>
<evidence type="ECO:0000313" key="3">
    <source>
        <dbReference type="Proteomes" id="UP000182034"/>
    </source>
</evidence>
<dbReference type="GO" id="GO:0016740">
    <property type="term" value="F:transferase activity"/>
    <property type="evidence" value="ECO:0007669"/>
    <property type="project" value="UniProtKB-KW"/>
</dbReference>
<dbReference type="AlphaFoldDB" id="A0A1K2IUF9"/>
<feature type="domain" description="Peptidase C45 hydrolase" evidence="1">
    <location>
        <begin position="219"/>
        <end position="447"/>
    </location>
</feature>
<dbReference type="InterPro" id="IPR005079">
    <property type="entry name" value="Peptidase_C45_hydrolase"/>
</dbReference>
<dbReference type="NCBIfam" id="NF040521">
    <property type="entry name" value="C45_proenzyme"/>
    <property type="match status" value="1"/>
</dbReference>
<keyword evidence="3" id="KW-1185">Reference proteome</keyword>
<name>A0A1K2IUF9_9FLAO</name>
<dbReference type="PANTHER" id="PTHR35190">
    <property type="entry name" value="PROTEIN DCD1B"/>
    <property type="match status" value="1"/>
</dbReference>